<dbReference type="Gene3D" id="1.20.1050.10">
    <property type="match status" value="1"/>
</dbReference>
<dbReference type="GO" id="GO:0016740">
    <property type="term" value="F:transferase activity"/>
    <property type="evidence" value="ECO:0007669"/>
    <property type="project" value="UniProtKB-KW"/>
</dbReference>
<evidence type="ECO:0000313" key="5">
    <source>
        <dbReference type="Proteomes" id="UP000189580"/>
    </source>
</evidence>
<dbReference type="PANTHER" id="PTHR44051">
    <property type="entry name" value="GLUTATHIONE S-TRANSFERASE-RELATED"/>
    <property type="match status" value="1"/>
</dbReference>
<evidence type="ECO:0000313" key="4">
    <source>
        <dbReference type="EMBL" id="ANB12646.1"/>
    </source>
</evidence>
<dbReference type="Pfam" id="PF14497">
    <property type="entry name" value="GST_C_3"/>
    <property type="match status" value="1"/>
</dbReference>
<dbReference type="RefSeq" id="XP_018735123.1">
    <property type="nucleotide sequence ID" value="XM_018882878.1"/>
</dbReference>
<evidence type="ECO:0000256" key="1">
    <source>
        <dbReference type="ARBA" id="ARBA00007409"/>
    </source>
</evidence>
<dbReference type="Gene3D" id="3.40.30.10">
    <property type="entry name" value="Glutaredoxin"/>
    <property type="match status" value="1"/>
</dbReference>
<dbReference type="AlphaFoldDB" id="A0A167D9J3"/>
<dbReference type="GO" id="GO:0004601">
    <property type="term" value="F:peroxidase activity"/>
    <property type="evidence" value="ECO:0007669"/>
    <property type="project" value="UniProtKB-KW"/>
</dbReference>
<dbReference type="SUPFAM" id="SSF47616">
    <property type="entry name" value="GST C-terminal domain-like"/>
    <property type="match status" value="1"/>
</dbReference>
<dbReference type="InterPro" id="IPR036249">
    <property type="entry name" value="Thioredoxin-like_sf"/>
</dbReference>
<dbReference type="PANTHER" id="PTHR44051:SF9">
    <property type="entry name" value="GLUTATHIONE S-TRANSFERASE 1"/>
    <property type="match status" value="1"/>
</dbReference>
<keyword evidence="4" id="KW-0808">Transferase</keyword>
<feature type="domain" description="GST N-terminal" evidence="2">
    <location>
        <begin position="2"/>
        <end position="83"/>
    </location>
</feature>
<dbReference type="CDD" id="cd03046">
    <property type="entry name" value="GST_N_GTT1_like"/>
    <property type="match status" value="1"/>
</dbReference>
<dbReference type="SUPFAM" id="SSF52833">
    <property type="entry name" value="Thioredoxin-like"/>
    <property type="match status" value="1"/>
</dbReference>
<name>A0A167D9J3_9ASCO</name>
<dbReference type="InterPro" id="IPR004045">
    <property type="entry name" value="Glutathione_S-Trfase_N"/>
</dbReference>
<gene>
    <name evidence="4" type="primary">GTT1</name>
    <name evidence="4" type="ORF">AWJ20_908</name>
</gene>
<dbReference type="InterPro" id="IPR036282">
    <property type="entry name" value="Glutathione-S-Trfase_C_sf"/>
</dbReference>
<reference evidence="4 5" key="1">
    <citation type="submission" date="2016-02" db="EMBL/GenBank/DDBJ databases">
        <title>Complete genome sequence and transcriptome regulation of the pentose utilising yeast Sugiyamaella lignohabitans.</title>
        <authorList>
            <person name="Bellasio M."/>
            <person name="Peymann A."/>
            <person name="Valli M."/>
            <person name="Sipitzky M."/>
            <person name="Graf A."/>
            <person name="Sauer M."/>
            <person name="Marx H."/>
            <person name="Mattanovich D."/>
        </authorList>
    </citation>
    <scope>NUCLEOTIDE SEQUENCE [LARGE SCALE GENOMIC DNA]</scope>
    <source>
        <strain evidence="4 5">CBS 10342</strain>
    </source>
</reference>
<dbReference type="SFLD" id="SFLDG01150">
    <property type="entry name" value="Main.1:_Beta-like"/>
    <property type="match status" value="1"/>
</dbReference>
<dbReference type="SFLD" id="SFLDS00019">
    <property type="entry name" value="Glutathione_Transferase_(cytos"/>
    <property type="match status" value="1"/>
</dbReference>
<dbReference type="OrthoDB" id="2098326at2759"/>
<dbReference type="SFLD" id="SFLDG00358">
    <property type="entry name" value="Main_(cytGST)"/>
    <property type="match status" value="1"/>
</dbReference>
<dbReference type="EMBL" id="CP014501">
    <property type="protein sequence ID" value="ANB12646.1"/>
    <property type="molecule type" value="Genomic_DNA"/>
</dbReference>
<dbReference type="GeneID" id="30037992"/>
<dbReference type="PROSITE" id="PS50404">
    <property type="entry name" value="GST_NTER"/>
    <property type="match status" value="1"/>
</dbReference>
<dbReference type="Proteomes" id="UP000189580">
    <property type="component" value="Chromosome a"/>
</dbReference>
<sequence length="226" mass="25626">MPAQITLYDLERSRSQRIGWLLEELKVDYNVETFKRNERQRADPALFKIHPLGKAPVISVDGKIIAESAVIIDYLIKNFGQGSELEAKNEEEAFDINYYLHHSEATLQPCLLLLFVTDVTNKQAPYLLKSVAKKVTEAQDDGYALPELKLNLKYLDDKLKTNGTGFFVGDHLSGADIIYSFPLLDAKHRKFATAEDYPHIFKWIDLITARPAYKAALEKTGKPAKI</sequence>
<evidence type="ECO:0000259" key="3">
    <source>
        <dbReference type="PROSITE" id="PS50405"/>
    </source>
</evidence>
<keyword evidence="4" id="KW-0560">Oxidoreductase</keyword>
<keyword evidence="5" id="KW-1185">Reference proteome</keyword>
<protein>
    <submittedName>
        <fullName evidence="4">Bifunctional glutathione transferase/peroxidase</fullName>
    </submittedName>
</protein>
<dbReference type="KEGG" id="slb:AWJ20_908"/>
<feature type="domain" description="GST C-terminal" evidence="3">
    <location>
        <begin position="89"/>
        <end position="226"/>
    </location>
</feature>
<keyword evidence="4" id="KW-0575">Peroxidase</keyword>
<comment type="similarity">
    <text evidence="1">Belongs to the GST superfamily.</text>
</comment>
<dbReference type="InterPro" id="IPR040079">
    <property type="entry name" value="Glutathione_S-Trfase"/>
</dbReference>
<proteinExistence type="inferred from homology"/>
<dbReference type="InterPro" id="IPR010987">
    <property type="entry name" value="Glutathione-S-Trfase_C-like"/>
</dbReference>
<organism evidence="4 5">
    <name type="scientific">Sugiyamaella lignohabitans</name>
    <dbReference type="NCBI Taxonomy" id="796027"/>
    <lineage>
        <taxon>Eukaryota</taxon>
        <taxon>Fungi</taxon>
        <taxon>Dikarya</taxon>
        <taxon>Ascomycota</taxon>
        <taxon>Saccharomycotina</taxon>
        <taxon>Dipodascomycetes</taxon>
        <taxon>Dipodascales</taxon>
        <taxon>Trichomonascaceae</taxon>
        <taxon>Sugiyamaella</taxon>
    </lineage>
</organism>
<dbReference type="Pfam" id="PF02798">
    <property type="entry name" value="GST_N"/>
    <property type="match status" value="1"/>
</dbReference>
<dbReference type="InterPro" id="IPR004046">
    <property type="entry name" value="GST_C"/>
</dbReference>
<accession>A0A167D9J3</accession>
<evidence type="ECO:0000259" key="2">
    <source>
        <dbReference type="PROSITE" id="PS50404"/>
    </source>
</evidence>
<dbReference type="PROSITE" id="PS50405">
    <property type="entry name" value="GST_CTER"/>
    <property type="match status" value="1"/>
</dbReference>